<reference evidence="1 2" key="1">
    <citation type="journal article" date="2019" name="Mol. Biol. Evol.">
        <title>Blast fungal genomes show frequent chromosomal changes, gene gains and losses, and effector gene turnover.</title>
        <authorList>
            <person name="Gomez Luciano L.B."/>
            <person name="Jason Tsai I."/>
            <person name="Chuma I."/>
            <person name="Tosa Y."/>
            <person name="Chen Y.H."/>
            <person name="Li J.Y."/>
            <person name="Li M.Y."/>
            <person name="Jade Lu M.Y."/>
            <person name="Nakayashiki H."/>
            <person name="Li W.H."/>
        </authorList>
    </citation>
    <scope>NUCLEOTIDE SEQUENCE [LARGE SCALE GENOMIC DNA]</scope>
    <source>
        <strain evidence="1 2">NI907</strain>
    </source>
</reference>
<dbReference type="Proteomes" id="UP000515153">
    <property type="component" value="Chromosome VII"/>
</dbReference>
<dbReference type="AlphaFoldDB" id="A0A6P8AYY9"/>
<name>A0A6P8AYY9_PYRGI</name>
<sequence length="115" mass="12863">MERLLDSHFGGFGPVLGATCLDFRQSGGISMGKVPYGVGNSGYVAKNFYSVSLEDVYFANRCGYQNNRAQLPPSPQTRYVNPWYWHSEPAICRDGELILLGELYGFGKVRVSRYP</sequence>
<protein>
    <submittedName>
        <fullName evidence="2">Uncharacterized protein</fullName>
    </submittedName>
</protein>
<gene>
    <name evidence="2" type="ORF">PgNI_10210</name>
</gene>
<accession>A0A6P8AYY9</accession>
<proteinExistence type="predicted"/>
<evidence type="ECO:0000313" key="2">
    <source>
        <dbReference type="RefSeq" id="XP_030980166.1"/>
    </source>
</evidence>
<reference evidence="2" key="3">
    <citation type="submission" date="2025-08" db="UniProtKB">
        <authorList>
            <consortium name="RefSeq"/>
        </authorList>
    </citation>
    <scope>IDENTIFICATION</scope>
    <source>
        <strain evidence="2">NI907</strain>
    </source>
</reference>
<reference evidence="2" key="2">
    <citation type="submission" date="2019-10" db="EMBL/GenBank/DDBJ databases">
        <authorList>
            <consortium name="NCBI Genome Project"/>
        </authorList>
    </citation>
    <scope>NUCLEOTIDE SEQUENCE</scope>
    <source>
        <strain evidence="2">NI907</strain>
    </source>
</reference>
<dbReference type="GeneID" id="41965092"/>
<dbReference type="KEGG" id="pgri:PgNI_10210"/>
<organism evidence="1 2">
    <name type="scientific">Pyricularia grisea</name>
    <name type="common">Crabgrass-specific blast fungus</name>
    <name type="synonym">Magnaporthe grisea</name>
    <dbReference type="NCBI Taxonomy" id="148305"/>
    <lineage>
        <taxon>Eukaryota</taxon>
        <taxon>Fungi</taxon>
        <taxon>Dikarya</taxon>
        <taxon>Ascomycota</taxon>
        <taxon>Pezizomycotina</taxon>
        <taxon>Sordariomycetes</taxon>
        <taxon>Sordariomycetidae</taxon>
        <taxon>Magnaporthales</taxon>
        <taxon>Pyriculariaceae</taxon>
        <taxon>Pyricularia</taxon>
    </lineage>
</organism>
<evidence type="ECO:0000313" key="1">
    <source>
        <dbReference type="Proteomes" id="UP000515153"/>
    </source>
</evidence>
<keyword evidence="1" id="KW-1185">Reference proteome</keyword>
<dbReference type="RefSeq" id="XP_030980166.1">
    <property type="nucleotide sequence ID" value="XM_031130184.1"/>
</dbReference>